<accession>A0ABP3HJ74</accession>
<comment type="caution">
    <text evidence="2">The sequence shown here is derived from an EMBL/GenBank/DDBJ whole genome shotgun (WGS) entry which is preliminary data.</text>
</comment>
<keyword evidence="3" id="KW-1185">Reference proteome</keyword>
<reference evidence="3" key="1">
    <citation type="journal article" date="2019" name="Int. J. Syst. Evol. Microbiol.">
        <title>The Global Catalogue of Microorganisms (GCM) 10K type strain sequencing project: providing services to taxonomists for standard genome sequencing and annotation.</title>
        <authorList>
            <consortium name="The Broad Institute Genomics Platform"/>
            <consortium name="The Broad Institute Genome Sequencing Center for Infectious Disease"/>
            <person name="Wu L."/>
            <person name="Ma J."/>
        </authorList>
    </citation>
    <scope>NUCLEOTIDE SEQUENCE [LARGE SCALE GENOMIC DNA]</scope>
    <source>
        <strain evidence="3">JCM 3146</strain>
    </source>
</reference>
<dbReference type="EMBL" id="BAAABM010000070">
    <property type="protein sequence ID" value="GAA0371016.1"/>
    <property type="molecule type" value="Genomic_DNA"/>
</dbReference>
<evidence type="ECO:0000256" key="1">
    <source>
        <dbReference type="SAM" id="MobiDB-lite"/>
    </source>
</evidence>
<feature type="compositionally biased region" description="Low complexity" evidence="1">
    <location>
        <begin position="45"/>
        <end position="63"/>
    </location>
</feature>
<name>A0ABP3HJ74_9ACTN</name>
<dbReference type="PROSITE" id="PS51257">
    <property type="entry name" value="PROKAR_LIPOPROTEIN"/>
    <property type="match status" value="1"/>
</dbReference>
<evidence type="ECO:0000313" key="3">
    <source>
        <dbReference type="Proteomes" id="UP001501822"/>
    </source>
</evidence>
<feature type="region of interest" description="Disordered" evidence="1">
    <location>
        <begin position="35"/>
        <end position="72"/>
    </location>
</feature>
<evidence type="ECO:0008006" key="4">
    <source>
        <dbReference type="Google" id="ProtNLM"/>
    </source>
</evidence>
<gene>
    <name evidence="2" type="ORF">GCM10010151_71160</name>
</gene>
<organism evidence="2 3">
    <name type="scientific">Actinoallomurus spadix</name>
    <dbReference type="NCBI Taxonomy" id="79912"/>
    <lineage>
        <taxon>Bacteria</taxon>
        <taxon>Bacillati</taxon>
        <taxon>Actinomycetota</taxon>
        <taxon>Actinomycetes</taxon>
        <taxon>Streptosporangiales</taxon>
        <taxon>Thermomonosporaceae</taxon>
        <taxon>Actinoallomurus</taxon>
    </lineage>
</organism>
<protein>
    <recommendedName>
        <fullName evidence="4">Lipoprotein</fullName>
    </recommendedName>
</protein>
<sequence>MCSKTYKKDWTRENMKTRTIVVGALCTGLALAGCSGGSDDKKSGDGATSAPKSGTSSSAAAAPPELPAGYRRIGGSENGLTIGVPKSWKALDFDQLTKAKAELGKNGFPAATVDQVVKTMKQNNAFMAYDPGTARTEHFGNNVNGFCQPGAAPNADQVKAQLGQIGARNVAIENTTAGGRSAVKVTYEQAGTATLETTQYVVPADGGRTCYATLTKKKGTDAPFDAMAPTIQVL</sequence>
<evidence type="ECO:0000313" key="2">
    <source>
        <dbReference type="EMBL" id="GAA0371016.1"/>
    </source>
</evidence>
<proteinExistence type="predicted"/>
<dbReference type="Proteomes" id="UP001501822">
    <property type="component" value="Unassembled WGS sequence"/>
</dbReference>